<sequence length="329" mass="34900">MAPFESTTMVPGQRRRCRSGVPALIRRSWPVVLMAISALTVPTASAFQLNMVATHGTQTRLRSRQSAAVAPSRRRTLAPPSLAVGGGGVTSSLISNLAVVALKLRLADQTGVKCDVTGSTTDLLMKGMVGPVTVRGRGWSSQLGLTCRAIDATVHQCYLDMGSVVSRQKLVLTTPAKGDALIALNDADFANFIKHPLMEPPALSSGQAFHFIKEEVSIDTSNGGTVTFFGEYMDQRWKCILRRGGQNGGQGAVVSVVPATSEGSADGHADVSAELSEVISEFFNEMVFKLDGTYLSFQDMMVTSKGGTPSIMLALSITVKKFPSAGLAF</sequence>
<proteinExistence type="predicted"/>
<evidence type="ECO:0000313" key="1">
    <source>
        <dbReference type="EMBL" id="CAE2281478.1"/>
    </source>
</evidence>
<organism evidence="1">
    <name type="scientific">Odontella aurita</name>
    <dbReference type="NCBI Taxonomy" id="265563"/>
    <lineage>
        <taxon>Eukaryota</taxon>
        <taxon>Sar</taxon>
        <taxon>Stramenopiles</taxon>
        <taxon>Ochrophyta</taxon>
        <taxon>Bacillariophyta</taxon>
        <taxon>Mediophyceae</taxon>
        <taxon>Biddulphiophycidae</taxon>
        <taxon>Eupodiscales</taxon>
        <taxon>Odontellaceae</taxon>
        <taxon>Odontella</taxon>
    </lineage>
</organism>
<dbReference type="EMBL" id="HBKQ01055314">
    <property type="protein sequence ID" value="CAE2281478.1"/>
    <property type="molecule type" value="Transcribed_RNA"/>
</dbReference>
<gene>
    <name evidence="1" type="ORF">OAUR00152_LOCUS37867</name>
</gene>
<dbReference type="AlphaFoldDB" id="A0A7S4K248"/>
<protein>
    <submittedName>
        <fullName evidence="1">Uncharacterized protein</fullName>
    </submittedName>
</protein>
<accession>A0A7S4K248</accession>
<name>A0A7S4K248_9STRA</name>
<reference evidence="1" key="1">
    <citation type="submission" date="2021-01" db="EMBL/GenBank/DDBJ databases">
        <authorList>
            <person name="Corre E."/>
            <person name="Pelletier E."/>
            <person name="Niang G."/>
            <person name="Scheremetjew M."/>
            <person name="Finn R."/>
            <person name="Kale V."/>
            <person name="Holt S."/>
            <person name="Cochrane G."/>
            <person name="Meng A."/>
            <person name="Brown T."/>
            <person name="Cohen L."/>
        </authorList>
    </citation>
    <scope>NUCLEOTIDE SEQUENCE</scope>
    <source>
        <strain evidence="1">Isolate 1302-5</strain>
    </source>
</reference>